<dbReference type="OrthoDB" id="2118873at2759"/>
<proteinExistence type="predicted"/>
<sequence length="150" mass="17200">MGRNVKIGNEILKEERANGNNELIGYNGFIPDYENYLSSVEEFIFSFRNNITSHYPGYDSTEAQNAFKKLKQIKNDLSSNEAFRSNDSFSIEKLTDGKAIFIKYWFFQTVNKVYKKSILPGNIKVISGSTIGGYNIGINNKYQIIEKKKQ</sequence>
<evidence type="ECO:0000313" key="1">
    <source>
        <dbReference type="EMBL" id="ORY09801.1"/>
    </source>
</evidence>
<evidence type="ECO:0000313" key="2">
    <source>
        <dbReference type="Proteomes" id="UP000193920"/>
    </source>
</evidence>
<dbReference type="AlphaFoldDB" id="A0A1Y1ZHR7"/>
<dbReference type="Proteomes" id="UP000193920">
    <property type="component" value="Unassembled WGS sequence"/>
</dbReference>
<dbReference type="EMBL" id="MCOG01000403">
    <property type="protein sequence ID" value="ORY09801.1"/>
    <property type="molecule type" value="Genomic_DNA"/>
</dbReference>
<protein>
    <submittedName>
        <fullName evidence="1">Uncharacterized protein</fullName>
    </submittedName>
</protein>
<dbReference type="Gene3D" id="3.40.190.10">
    <property type="entry name" value="Periplasmic binding protein-like II"/>
    <property type="match status" value="1"/>
</dbReference>
<keyword evidence="2" id="KW-1185">Reference proteome</keyword>
<dbReference type="SUPFAM" id="SSF53850">
    <property type="entry name" value="Periplasmic binding protein-like II"/>
    <property type="match status" value="1"/>
</dbReference>
<accession>A0A1Y1ZHR7</accession>
<organism evidence="1 2">
    <name type="scientific">Neocallimastix californiae</name>
    <dbReference type="NCBI Taxonomy" id="1754190"/>
    <lineage>
        <taxon>Eukaryota</taxon>
        <taxon>Fungi</taxon>
        <taxon>Fungi incertae sedis</taxon>
        <taxon>Chytridiomycota</taxon>
        <taxon>Chytridiomycota incertae sedis</taxon>
        <taxon>Neocallimastigomycetes</taxon>
        <taxon>Neocallimastigales</taxon>
        <taxon>Neocallimastigaceae</taxon>
        <taxon>Neocallimastix</taxon>
    </lineage>
</organism>
<gene>
    <name evidence="1" type="ORF">LY90DRAFT_678073</name>
</gene>
<reference evidence="1 2" key="1">
    <citation type="submission" date="2016-08" db="EMBL/GenBank/DDBJ databases">
        <title>A Parts List for Fungal Cellulosomes Revealed by Comparative Genomics.</title>
        <authorList>
            <consortium name="DOE Joint Genome Institute"/>
            <person name="Haitjema C.H."/>
            <person name="Gilmore S.P."/>
            <person name="Henske J.K."/>
            <person name="Solomon K.V."/>
            <person name="De Groot R."/>
            <person name="Kuo A."/>
            <person name="Mondo S.J."/>
            <person name="Salamov A.A."/>
            <person name="Labutti K."/>
            <person name="Zhao Z."/>
            <person name="Chiniquy J."/>
            <person name="Barry K."/>
            <person name="Brewer H.M."/>
            <person name="Purvine S.O."/>
            <person name="Wright A.T."/>
            <person name="Boxma B."/>
            <person name="Van Alen T."/>
            <person name="Hackstein J.H."/>
            <person name="Baker S.E."/>
            <person name="Grigoriev I.V."/>
            <person name="O'Malley M.A."/>
        </authorList>
    </citation>
    <scope>NUCLEOTIDE SEQUENCE [LARGE SCALE GENOMIC DNA]</scope>
    <source>
        <strain evidence="1 2">G1</strain>
    </source>
</reference>
<comment type="caution">
    <text evidence="1">The sequence shown here is derived from an EMBL/GenBank/DDBJ whole genome shotgun (WGS) entry which is preliminary data.</text>
</comment>
<name>A0A1Y1ZHR7_9FUNG</name>